<protein>
    <submittedName>
        <fullName evidence="2">Uncharacterized protein</fullName>
    </submittedName>
</protein>
<organism evidence="2 3">
    <name type="scientific">Muribaculum intestinale</name>
    <dbReference type="NCBI Taxonomy" id="1796646"/>
    <lineage>
        <taxon>Bacteria</taxon>
        <taxon>Pseudomonadati</taxon>
        <taxon>Bacteroidota</taxon>
        <taxon>Bacteroidia</taxon>
        <taxon>Bacteroidales</taxon>
        <taxon>Muribaculaceae</taxon>
        <taxon>Muribaculum</taxon>
    </lineage>
</organism>
<evidence type="ECO:0000313" key="3">
    <source>
        <dbReference type="Proteomes" id="UP000186351"/>
    </source>
</evidence>
<accession>A0A1Z2XIF6</accession>
<dbReference type="AlphaFoldDB" id="A0A1B1SA92"/>
<evidence type="ECO:0000313" key="2">
    <source>
        <dbReference type="EMBL" id="ANU63701.1"/>
    </source>
</evidence>
<keyword evidence="1" id="KW-0732">Signal</keyword>
<proteinExistence type="predicted"/>
<evidence type="ECO:0000256" key="1">
    <source>
        <dbReference type="SAM" id="SignalP"/>
    </source>
</evidence>
<dbReference type="GeneID" id="65536828"/>
<dbReference type="RefSeq" id="WP_068961006.1">
    <property type="nucleotide sequence ID" value="NZ_CAJTAP010000014.1"/>
</dbReference>
<dbReference type="KEGG" id="pary:A4V02_08145"/>
<keyword evidence="3" id="KW-1185">Reference proteome</keyword>
<name>A0A1B1SA92_9BACT</name>
<dbReference type="EMBL" id="CP015402">
    <property type="protein sequence ID" value="ANU63701.1"/>
    <property type="molecule type" value="Genomic_DNA"/>
</dbReference>
<sequence length="210" mass="23731">MTKFKAIISTLVLICATSVSAQTLDTKALAEFSPATMRQTFDVCRYVKLTPEQQVKLAKAIEKENAFFIKAINDNEGVLTTKGNNQLGKMRDNTLKSILDDEQIQQYWRGVYNAEAMAEGAAIANTLQKKYGLTDQNWKFINVAFYKIALDTRMLKKVMADQPKKAAKMIAELRDEQLKSIEEKGGIRVNLDKMTVKVVREFDPNALIKE</sequence>
<dbReference type="OrthoDB" id="1098967at2"/>
<reference evidence="3" key="1">
    <citation type="submission" date="2016-04" db="EMBL/GenBank/DDBJ databases">
        <title>Complete Genome Sequences of Twelve Strains of a Stable Defined Moderately Diverse Mouse Microbiota 2 (sDMDMm2).</title>
        <authorList>
            <person name="Uchimura Y."/>
            <person name="Wyss M."/>
            <person name="Brugiroux S."/>
            <person name="Limenitakis J.P."/>
            <person name="Stecher B."/>
            <person name="McCoy K.D."/>
            <person name="Macpherson A.J."/>
        </authorList>
    </citation>
    <scope>NUCLEOTIDE SEQUENCE [LARGE SCALE GENOMIC DNA]</scope>
    <source>
        <strain evidence="3">YL27</strain>
    </source>
</reference>
<feature type="signal peptide" evidence="1">
    <location>
        <begin position="1"/>
        <end position="21"/>
    </location>
</feature>
<gene>
    <name evidence="2" type="ORF">A4V02_08145</name>
</gene>
<accession>A0A1B1SA92</accession>
<feature type="chain" id="PRO_5008529418" evidence="1">
    <location>
        <begin position="22"/>
        <end position="210"/>
    </location>
</feature>
<dbReference type="Proteomes" id="UP000186351">
    <property type="component" value="Chromosome"/>
</dbReference>